<name>A0AAD1GZ91_MYCXE</name>
<dbReference type="RefSeq" id="WP_003920594.1">
    <property type="nucleotide sequence ID" value="NZ_AP022314.1"/>
</dbReference>
<protein>
    <recommendedName>
        <fullName evidence="2">DUF732 domain-containing protein</fullName>
    </recommendedName>
</protein>
<feature type="chain" id="PRO_5041934070" description="DUF732 domain-containing protein" evidence="1">
    <location>
        <begin position="28"/>
        <end position="110"/>
    </location>
</feature>
<dbReference type="Proteomes" id="UP000464624">
    <property type="component" value="Chromosome"/>
</dbReference>
<reference evidence="3 4" key="1">
    <citation type="submission" date="2019-12" db="EMBL/GenBank/DDBJ databases">
        <title>Complete genome sequence of Mycolicibacterium xenopi str. JCM15661T.</title>
        <authorList>
            <person name="Yoshida M."/>
            <person name="Fukano H."/>
            <person name="Asakura T."/>
            <person name="Hoshino Y."/>
        </authorList>
    </citation>
    <scope>NUCLEOTIDE SEQUENCE [LARGE SCALE GENOMIC DNA]</scope>
    <source>
        <strain evidence="3 4">JCM 15661T</strain>
    </source>
</reference>
<dbReference type="KEGG" id="mxe:MYXE_13550"/>
<accession>A0AAD1GZ91</accession>
<proteinExistence type="predicted"/>
<evidence type="ECO:0000259" key="2">
    <source>
        <dbReference type="Pfam" id="PF05305"/>
    </source>
</evidence>
<evidence type="ECO:0000313" key="4">
    <source>
        <dbReference type="Proteomes" id="UP000464624"/>
    </source>
</evidence>
<evidence type="ECO:0000313" key="3">
    <source>
        <dbReference type="EMBL" id="BBU21566.1"/>
    </source>
</evidence>
<evidence type="ECO:0000256" key="1">
    <source>
        <dbReference type="SAM" id="SignalP"/>
    </source>
</evidence>
<dbReference type="InterPro" id="IPR007969">
    <property type="entry name" value="DUF732"/>
</dbReference>
<sequence>MNRRPAGCFAVAVSAALGLLGTGIAHADATDSSFLHALDQDGVTYQDPARIINYAKAVCDALHSGRPAAELVNRIQSENPKLTPQGARYFVADAVAHYCPDLNTAAKPGN</sequence>
<feature type="domain" description="DUF732" evidence="2">
    <location>
        <begin position="31"/>
        <end position="101"/>
    </location>
</feature>
<dbReference type="Pfam" id="PF05305">
    <property type="entry name" value="DUF732"/>
    <property type="match status" value="1"/>
</dbReference>
<dbReference type="EMBL" id="AP022314">
    <property type="protein sequence ID" value="BBU21566.1"/>
    <property type="molecule type" value="Genomic_DNA"/>
</dbReference>
<organism evidence="3 4">
    <name type="scientific">Mycobacterium xenopi</name>
    <dbReference type="NCBI Taxonomy" id="1789"/>
    <lineage>
        <taxon>Bacteria</taxon>
        <taxon>Bacillati</taxon>
        <taxon>Actinomycetota</taxon>
        <taxon>Actinomycetes</taxon>
        <taxon>Mycobacteriales</taxon>
        <taxon>Mycobacteriaceae</taxon>
        <taxon>Mycobacterium</taxon>
    </lineage>
</organism>
<feature type="signal peptide" evidence="1">
    <location>
        <begin position="1"/>
        <end position="27"/>
    </location>
</feature>
<keyword evidence="1" id="KW-0732">Signal</keyword>
<gene>
    <name evidence="3" type="ORF">MYXE_13550</name>
</gene>
<dbReference type="AlphaFoldDB" id="A0AAD1GZ91"/>